<dbReference type="InterPro" id="IPR036465">
    <property type="entry name" value="vWFA_dom_sf"/>
</dbReference>
<dbReference type="Proteomes" id="UP000678393">
    <property type="component" value="Unassembled WGS sequence"/>
</dbReference>
<dbReference type="SUPFAM" id="SSF53300">
    <property type="entry name" value="vWA-like"/>
    <property type="match status" value="1"/>
</dbReference>
<evidence type="ECO:0000313" key="3">
    <source>
        <dbReference type="EMBL" id="CAG5136633.1"/>
    </source>
</evidence>
<dbReference type="CDD" id="cd01450">
    <property type="entry name" value="vWFA_subfamily_ECM"/>
    <property type="match status" value="1"/>
</dbReference>
<dbReference type="PROSITE" id="PS50234">
    <property type="entry name" value="VWFA"/>
    <property type="match status" value="1"/>
</dbReference>
<feature type="domain" description="VWFA" evidence="2">
    <location>
        <begin position="36"/>
        <end position="210"/>
    </location>
</feature>
<accession>A0A8S4A414</accession>
<evidence type="ECO:0000256" key="1">
    <source>
        <dbReference type="SAM" id="SignalP"/>
    </source>
</evidence>
<gene>
    <name evidence="3" type="ORF">CUNI_LOCUS22191</name>
</gene>
<sequence length="287" mass="31696">MLGLSSAIVLLILVCSCLGVPVPGQTTEGWKDKKADVCIVVDASSSVWERDFTTMLQFVSSLVSDMDIGPSTTRVGVGVFADRFTLHIPITNNLPKETLRSEILNAPYLKGDGYLSRGLHGLREKCLPKSLVRLNVPLIAVVFTDGPSRHKQLSADNATLIKENMISLFTVGATTLVDRNELLSLASDPKKEFNYYVDEFRHLSDIHTKLSTRMSQVQIYQEHGTCGRNVKADTFFVFNEAALGRTDSQNIKIFIGSVVNNFSMNSGNMRASVITKSCLREDIEFGQ</sequence>
<comment type="caution">
    <text evidence="3">The sequence shown here is derived from an EMBL/GenBank/DDBJ whole genome shotgun (WGS) entry which is preliminary data.</text>
</comment>
<dbReference type="OrthoDB" id="687730at2759"/>
<feature type="signal peptide" evidence="1">
    <location>
        <begin position="1"/>
        <end position="19"/>
    </location>
</feature>
<dbReference type="InterPro" id="IPR002035">
    <property type="entry name" value="VWF_A"/>
</dbReference>
<dbReference type="PANTHER" id="PTHR24020">
    <property type="entry name" value="COLLAGEN ALPHA"/>
    <property type="match status" value="1"/>
</dbReference>
<evidence type="ECO:0000259" key="2">
    <source>
        <dbReference type="PROSITE" id="PS50234"/>
    </source>
</evidence>
<keyword evidence="1" id="KW-0732">Signal</keyword>
<dbReference type="AlphaFoldDB" id="A0A8S4A414"/>
<feature type="chain" id="PRO_5035834574" description="VWFA domain-containing protein" evidence="1">
    <location>
        <begin position="20"/>
        <end position="287"/>
    </location>
</feature>
<dbReference type="InterPro" id="IPR050525">
    <property type="entry name" value="ECM_Assembly_Org"/>
</dbReference>
<evidence type="ECO:0000313" key="4">
    <source>
        <dbReference type="Proteomes" id="UP000678393"/>
    </source>
</evidence>
<dbReference type="EMBL" id="CAJHNH020008550">
    <property type="protein sequence ID" value="CAG5136633.1"/>
    <property type="molecule type" value="Genomic_DNA"/>
</dbReference>
<dbReference type="Pfam" id="PF00092">
    <property type="entry name" value="VWA"/>
    <property type="match status" value="1"/>
</dbReference>
<feature type="non-terminal residue" evidence="3">
    <location>
        <position position="1"/>
    </location>
</feature>
<protein>
    <recommendedName>
        <fullName evidence="2">VWFA domain-containing protein</fullName>
    </recommendedName>
</protein>
<proteinExistence type="predicted"/>
<organism evidence="3 4">
    <name type="scientific">Candidula unifasciata</name>
    <dbReference type="NCBI Taxonomy" id="100452"/>
    <lineage>
        <taxon>Eukaryota</taxon>
        <taxon>Metazoa</taxon>
        <taxon>Spiralia</taxon>
        <taxon>Lophotrochozoa</taxon>
        <taxon>Mollusca</taxon>
        <taxon>Gastropoda</taxon>
        <taxon>Heterobranchia</taxon>
        <taxon>Euthyneura</taxon>
        <taxon>Panpulmonata</taxon>
        <taxon>Eupulmonata</taxon>
        <taxon>Stylommatophora</taxon>
        <taxon>Helicina</taxon>
        <taxon>Helicoidea</taxon>
        <taxon>Geomitridae</taxon>
        <taxon>Candidula</taxon>
    </lineage>
</organism>
<dbReference type="Gene3D" id="3.40.50.410">
    <property type="entry name" value="von Willebrand factor, type A domain"/>
    <property type="match status" value="1"/>
</dbReference>
<reference evidence="3" key="1">
    <citation type="submission" date="2021-04" db="EMBL/GenBank/DDBJ databases">
        <authorList>
            <consortium name="Molecular Ecology Group"/>
        </authorList>
    </citation>
    <scope>NUCLEOTIDE SEQUENCE</scope>
</reference>
<name>A0A8S4A414_9EUPU</name>
<keyword evidence="4" id="KW-1185">Reference proteome</keyword>
<dbReference type="SMART" id="SM00327">
    <property type="entry name" value="VWA"/>
    <property type="match status" value="1"/>
</dbReference>
<dbReference type="PANTHER" id="PTHR24020:SF84">
    <property type="entry name" value="VWFA DOMAIN-CONTAINING PROTEIN"/>
    <property type="match status" value="1"/>
</dbReference>